<dbReference type="VEuPathDB" id="FungiDB:SDRG_15415"/>
<dbReference type="STRING" id="1156394.T0Q071"/>
<feature type="region of interest" description="Disordered" evidence="2">
    <location>
        <begin position="468"/>
        <end position="504"/>
    </location>
</feature>
<keyword evidence="1" id="KW-0175">Coiled coil</keyword>
<proteinExistence type="predicted"/>
<evidence type="ECO:0000256" key="2">
    <source>
        <dbReference type="SAM" id="MobiDB-lite"/>
    </source>
</evidence>
<evidence type="ECO:0000313" key="4">
    <source>
        <dbReference type="Proteomes" id="UP000030762"/>
    </source>
</evidence>
<protein>
    <recommendedName>
        <fullName evidence="5">TPX2 C-terminal domain-containing protein</fullName>
    </recommendedName>
</protein>
<keyword evidence="4" id="KW-1185">Reference proteome</keyword>
<feature type="compositionally biased region" description="Basic and acidic residues" evidence="2">
    <location>
        <begin position="16"/>
        <end position="30"/>
    </location>
</feature>
<name>T0Q071_SAPDV</name>
<evidence type="ECO:0000313" key="3">
    <source>
        <dbReference type="EMBL" id="EQC26765.1"/>
    </source>
</evidence>
<feature type="coiled-coil region" evidence="1">
    <location>
        <begin position="213"/>
        <end position="245"/>
    </location>
</feature>
<feature type="region of interest" description="Disordered" evidence="2">
    <location>
        <begin position="1"/>
        <end position="80"/>
    </location>
</feature>
<dbReference type="EMBL" id="JH767222">
    <property type="protein sequence ID" value="EQC26765.1"/>
    <property type="molecule type" value="Genomic_DNA"/>
</dbReference>
<evidence type="ECO:0008006" key="5">
    <source>
        <dbReference type="Google" id="ProtNLM"/>
    </source>
</evidence>
<dbReference type="Proteomes" id="UP000030762">
    <property type="component" value="Unassembled WGS sequence"/>
</dbReference>
<dbReference type="OMA" id="VRHEREM"/>
<reference evidence="3 4" key="1">
    <citation type="submission" date="2012-04" db="EMBL/GenBank/DDBJ databases">
        <title>The Genome Sequence of Saprolegnia declina VS20.</title>
        <authorList>
            <consortium name="The Broad Institute Genome Sequencing Platform"/>
            <person name="Russ C."/>
            <person name="Nusbaum C."/>
            <person name="Tyler B."/>
            <person name="van West P."/>
            <person name="Dieguez-Uribeondo J."/>
            <person name="de Bruijn I."/>
            <person name="Tripathy S."/>
            <person name="Jiang R."/>
            <person name="Young S.K."/>
            <person name="Zeng Q."/>
            <person name="Gargeya S."/>
            <person name="Fitzgerald M."/>
            <person name="Haas B."/>
            <person name="Abouelleil A."/>
            <person name="Alvarado L."/>
            <person name="Arachchi H.M."/>
            <person name="Berlin A."/>
            <person name="Chapman S.B."/>
            <person name="Goldberg J."/>
            <person name="Griggs A."/>
            <person name="Gujja S."/>
            <person name="Hansen M."/>
            <person name="Howarth C."/>
            <person name="Imamovic A."/>
            <person name="Larimer J."/>
            <person name="McCowen C."/>
            <person name="Montmayeur A."/>
            <person name="Murphy C."/>
            <person name="Neiman D."/>
            <person name="Pearson M."/>
            <person name="Priest M."/>
            <person name="Roberts A."/>
            <person name="Saif S."/>
            <person name="Shea T."/>
            <person name="Sisk P."/>
            <person name="Sykes S."/>
            <person name="Wortman J."/>
            <person name="Nusbaum C."/>
            <person name="Birren B."/>
        </authorList>
    </citation>
    <scope>NUCLEOTIDE SEQUENCE [LARGE SCALE GENOMIC DNA]</scope>
    <source>
        <strain evidence="3 4">VS20</strain>
    </source>
</reference>
<organism evidence="3 4">
    <name type="scientific">Saprolegnia diclina (strain VS20)</name>
    <dbReference type="NCBI Taxonomy" id="1156394"/>
    <lineage>
        <taxon>Eukaryota</taxon>
        <taxon>Sar</taxon>
        <taxon>Stramenopiles</taxon>
        <taxon>Oomycota</taxon>
        <taxon>Saprolegniomycetes</taxon>
        <taxon>Saprolegniales</taxon>
        <taxon>Saprolegniaceae</taxon>
        <taxon>Saprolegnia</taxon>
    </lineage>
</organism>
<dbReference type="InParanoid" id="T0Q071"/>
<dbReference type="AlphaFoldDB" id="T0Q071"/>
<gene>
    <name evidence="3" type="ORF">SDRG_15415</name>
</gene>
<dbReference type="RefSeq" id="XP_008619808.1">
    <property type="nucleotide sequence ID" value="XM_008621586.1"/>
</dbReference>
<accession>T0Q071</accession>
<feature type="coiled-coil region" evidence="1">
    <location>
        <begin position="630"/>
        <end position="664"/>
    </location>
</feature>
<dbReference type="GeneID" id="19956142"/>
<feature type="compositionally biased region" description="Acidic residues" evidence="2">
    <location>
        <begin position="37"/>
        <end position="46"/>
    </location>
</feature>
<dbReference type="OrthoDB" id="79764at2759"/>
<sequence length="680" mass="75646">MTTDDRTAIAPAPTERLMEAAREEDMHMDEALVMESAPEDEAVEDDATSKDPKGVGQGEAHDAEEEPMREKEPREDDEAPYMNVNNVEEAVNEAPVVVEEESAVTLATDETAASELEAPAHEEILHDVAVGTEPEAPEALMTPAKTNLVASDASVDAVYTTPQAKGAFSGDISFDGPSHFDLNTPSADAKYLRGEDAKTAFVKTPYKPANAKLSYTSLELQAIKARRAELEKEKLRNEKYRLVAQKQSTHQMVERSTKPLTLPITPELLSTKRGALRCVGHDATHPCTPECDRKAAFLTAEELVARPDRVTGIPHSKPLRRTSAHSPFLQTATRARRSDVTEAETTNNGPISAADLVCRKPRAASPARTFKRTVPASPFLETKHRAKKPRFDDKENMDPSTPVVTAEALVARPLHTKMPHDVAKKTITIAAAPHLMTMERATMQATYRKAVPQVDEDAIELAKQFHASPVPTSLHKPSTLKKTRRSPLSTVQAKTPPLKSLERHRKYKADFEARQQKQLEDDDAKRVFKAQPMPIVTGTTLVVKSKTPLTVAAPFQCPGDVFHERHLEHMQVLREKAEDDLRNQMRVKATPIMLSTHVVGVAPSTKPLTEAKSPSLALKRRMVDRAAYDRKEQERRQQDEEARLVLAKEAARKEQLELKAYRKNELTFRALKRRRTKALE</sequence>
<evidence type="ECO:0000256" key="1">
    <source>
        <dbReference type="SAM" id="Coils"/>
    </source>
</evidence>